<evidence type="ECO:0000256" key="23">
    <source>
        <dbReference type="ARBA" id="ARBA00047482"/>
    </source>
</evidence>
<keyword evidence="11" id="KW-0862">Zinc</keyword>
<evidence type="ECO:0000313" key="33">
    <source>
        <dbReference type="EMBL" id="CAD7621104.1"/>
    </source>
</evidence>
<evidence type="ECO:0000256" key="16">
    <source>
        <dbReference type="ARBA" id="ARBA00023180"/>
    </source>
</evidence>
<dbReference type="Proteomes" id="UP000759131">
    <property type="component" value="Unassembled WGS sequence"/>
</dbReference>
<evidence type="ECO:0000256" key="32">
    <source>
        <dbReference type="SAM" id="SignalP"/>
    </source>
</evidence>
<evidence type="ECO:0000256" key="29">
    <source>
        <dbReference type="ARBA" id="ARBA00048703"/>
    </source>
</evidence>
<evidence type="ECO:0000256" key="17">
    <source>
        <dbReference type="ARBA" id="ARBA00023288"/>
    </source>
</evidence>
<protein>
    <recommendedName>
        <fullName evidence="4">glycerophosphocholine cholinephosphodiesterase</fullName>
        <ecNumber evidence="4">3.1.4.38</ecNumber>
    </recommendedName>
    <alternativeName>
        <fullName evidence="19">Choline-specific glycerophosphodiester phosphodiesterase</fullName>
    </alternativeName>
    <alternativeName>
        <fullName evidence="18">Ectonucleotide pyrophosphatase/phosphodiesterase family member 6</fullName>
    </alternativeName>
</protein>
<evidence type="ECO:0000256" key="10">
    <source>
        <dbReference type="ARBA" id="ARBA00022801"/>
    </source>
</evidence>
<evidence type="ECO:0000256" key="13">
    <source>
        <dbReference type="ARBA" id="ARBA00023098"/>
    </source>
</evidence>
<keyword evidence="5" id="KW-1003">Cell membrane</keyword>
<reference evidence="33" key="1">
    <citation type="submission" date="2020-11" db="EMBL/GenBank/DDBJ databases">
        <authorList>
            <person name="Tran Van P."/>
        </authorList>
    </citation>
    <scope>NUCLEOTIDE SEQUENCE</scope>
</reference>
<dbReference type="InterPro" id="IPR017850">
    <property type="entry name" value="Alkaline_phosphatase_core_sf"/>
</dbReference>
<dbReference type="CDD" id="cd16018">
    <property type="entry name" value="Enpp"/>
    <property type="match status" value="1"/>
</dbReference>
<keyword evidence="6" id="KW-0597">Phosphoprotein</keyword>
<keyword evidence="16" id="KW-0325">Glycoprotein</keyword>
<dbReference type="AlphaFoldDB" id="A0A7R9PUH3"/>
<comment type="catalytic activity">
    <reaction evidence="29">
        <text>sn-glycerol 3-phosphocholine + H2O = phosphocholine + glycerol + H(+)</text>
        <dbReference type="Rhea" id="RHEA:19545"/>
        <dbReference type="ChEBI" id="CHEBI:15377"/>
        <dbReference type="ChEBI" id="CHEBI:15378"/>
        <dbReference type="ChEBI" id="CHEBI:16870"/>
        <dbReference type="ChEBI" id="CHEBI:17754"/>
        <dbReference type="ChEBI" id="CHEBI:295975"/>
        <dbReference type="EC" id="3.1.4.38"/>
    </reaction>
    <physiologicalReaction direction="left-to-right" evidence="29">
        <dbReference type="Rhea" id="RHEA:19546"/>
    </physiologicalReaction>
</comment>
<evidence type="ECO:0000256" key="7">
    <source>
        <dbReference type="ARBA" id="ARBA00022622"/>
    </source>
</evidence>
<dbReference type="PANTHER" id="PTHR10151:SF66">
    <property type="entry name" value="GLYCEROPHOSPHOCHOLINE CHOLINEPHOSPHODIESTERASE ENPP6"/>
    <property type="match status" value="1"/>
</dbReference>
<accession>A0A7R9PUH3</accession>
<feature type="signal peptide" evidence="32">
    <location>
        <begin position="1"/>
        <end position="22"/>
    </location>
</feature>
<gene>
    <name evidence="33" type="ORF">OSB1V03_LOCUS1580</name>
</gene>
<dbReference type="Gene3D" id="3.40.720.10">
    <property type="entry name" value="Alkaline Phosphatase, subunit A"/>
    <property type="match status" value="1"/>
</dbReference>
<evidence type="ECO:0000256" key="8">
    <source>
        <dbReference type="ARBA" id="ARBA00022723"/>
    </source>
</evidence>
<comment type="catalytic activity">
    <reaction evidence="23">
        <text>glycero-2-phosphocholine + H2O = phosphocholine + glycerol + H(+)</text>
        <dbReference type="Rhea" id="RHEA:61684"/>
        <dbReference type="ChEBI" id="CHEBI:15377"/>
        <dbReference type="ChEBI" id="CHEBI:15378"/>
        <dbReference type="ChEBI" id="CHEBI:17754"/>
        <dbReference type="ChEBI" id="CHEBI:144950"/>
        <dbReference type="ChEBI" id="CHEBI:295975"/>
    </reaction>
    <physiologicalReaction direction="left-to-right" evidence="23">
        <dbReference type="Rhea" id="RHEA:61685"/>
    </physiologicalReaction>
</comment>
<evidence type="ECO:0000256" key="2">
    <source>
        <dbReference type="ARBA" id="ARBA00004609"/>
    </source>
</evidence>
<keyword evidence="17" id="KW-0449">Lipoprotein</keyword>
<keyword evidence="8" id="KW-0479">Metal-binding</keyword>
<evidence type="ECO:0000256" key="3">
    <source>
        <dbReference type="ARBA" id="ARBA00010594"/>
    </source>
</evidence>
<keyword evidence="12" id="KW-0442">Lipid degradation</keyword>
<comment type="subcellular location">
    <subcellularLocation>
        <location evidence="2">Cell membrane</location>
        <topology evidence="2">Lipid-anchor</topology>
        <topology evidence="2">GPI-anchor</topology>
    </subcellularLocation>
</comment>
<comment type="catalytic activity">
    <reaction evidence="28">
        <text>sphing-4-enine-phosphocholine + H2O = sphing-4-enine + phosphocholine + H(+)</text>
        <dbReference type="Rhea" id="RHEA:41095"/>
        <dbReference type="ChEBI" id="CHEBI:15377"/>
        <dbReference type="ChEBI" id="CHEBI:15378"/>
        <dbReference type="ChEBI" id="CHEBI:57756"/>
        <dbReference type="ChEBI" id="CHEBI:58906"/>
        <dbReference type="ChEBI" id="CHEBI:295975"/>
    </reaction>
    <physiologicalReaction direction="left-to-right" evidence="28">
        <dbReference type="Rhea" id="RHEA:41096"/>
    </physiologicalReaction>
</comment>
<dbReference type="SUPFAM" id="SSF53649">
    <property type="entry name" value="Alkaline phosphatase-like"/>
    <property type="match status" value="1"/>
</dbReference>
<evidence type="ECO:0000256" key="25">
    <source>
        <dbReference type="ARBA" id="ARBA00047600"/>
    </source>
</evidence>
<comment type="catalytic activity">
    <reaction evidence="30">
        <text>1-(9Z,12Z)-octadecadienoyl-sn-glycero-3-phosphocholine + H2O = 1-(9Z,12Z-octadecadienoyl)-sn-glycerol + phosphocholine + H(+)</text>
        <dbReference type="Rhea" id="RHEA:41115"/>
        <dbReference type="ChEBI" id="CHEBI:15377"/>
        <dbReference type="ChEBI" id="CHEBI:15378"/>
        <dbReference type="ChEBI" id="CHEBI:28733"/>
        <dbReference type="ChEBI" id="CHEBI:75561"/>
        <dbReference type="ChEBI" id="CHEBI:295975"/>
    </reaction>
    <physiologicalReaction direction="left-to-right" evidence="30">
        <dbReference type="Rhea" id="RHEA:41116"/>
    </physiologicalReaction>
</comment>
<name>A0A7R9PUH3_9ACAR</name>
<evidence type="ECO:0000313" key="34">
    <source>
        <dbReference type="Proteomes" id="UP000759131"/>
    </source>
</evidence>
<comment type="catalytic activity">
    <reaction evidence="25">
        <text>a 1-acyl-sn-glycero-3-phosphocholine + H2O = a 1-acyl-sn-glycerol + phosphocholine + H(+)</text>
        <dbReference type="Rhea" id="RHEA:44720"/>
        <dbReference type="ChEBI" id="CHEBI:15377"/>
        <dbReference type="ChEBI" id="CHEBI:15378"/>
        <dbReference type="ChEBI" id="CHEBI:58168"/>
        <dbReference type="ChEBI" id="CHEBI:64683"/>
        <dbReference type="ChEBI" id="CHEBI:295975"/>
    </reaction>
    <physiologicalReaction direction="left-to-right" evidence="25">
        <dbReference type="Rhea" id="RHEA:44721"/>
    </physiologicalReaction>
</comment>
<dbReference type="EMBL" id="OC855053">
    <property type="protein sequence ID" value="CAD7621104.1"/>
    <property type="molecule type" value="Genomic_DNA"/>
</dbReference>
<dbReference type="EMBL" id="CAJPIZ010000478">
    <property type="protein sequence ID" value="CAG2101534.1"/>
    <property type="molecule type" value="Genomic_DNA"/>
</dbReference>
<keyword evidence="34" id="KW-1185">Reference proteome</keyword>
<evidence type="ECO:0000256" key="27">
    <source>
        <dbReference type="ARBA" id="ARBA00048209"/>
    </source>
</evidence>
<keyword evidence="9 32" id="KW-0732">Signal</keyword>
<evidence type="ECO:0000256" key="30">
    <source>
        <dbReference type="ARBA" id="ARBA00049092"/>
    </source>
</evidence>
<evidence type="ECO:0000256" key="26">
    <source>
        <dbReference type="ARBA" id="ARBA00047779"/>
    </source>
</evidence>
<sequence>MFSLKLFLKLLLLTTNILLVFSDKSVSRRRPKTILILADGIRYDYLNDANLTGFGRMAQNGVRAKYVQPIFPANSYPNWYTIVTGLYGESHGMVQNYMYDPKEKDLFLMSPHPNASHPHWWNGAEPVWINAEKHGLKTGVYWWDGCQVKIRGKEPTHCLGYQSYWTWANPNEDTTNALFEILDNFEADDWHFGLVYYEAIDAMGHAFGSESKERVEAVQEFDKILTTLQDEIEKRNLQNEVNIVVVSDHGMIEIDENKNTRMINIETIVNVDDVEVMLDRGTTAFIIPKANKEAKVSFTHGHHGYDPYDVKEMRTIMYARGPGFKKNYTSGPLMMTDHYNYLCYILGIDPKPNNGTWNNVKDFTSDSGAKVAHLISFSNNSSLRLEIPIALILFSIVILGLKR</sequence>
<evidence type="ECO:0000256" key="21">
    <source>
        <dbReference type="ARBA" id="ARBA00047290"/>
    </source>
</evidence>
<keyword evidence="15" id="KW-1015">Disulfide bond</keyword>
<comment type="catalytic activity">
    <reaction evidence="22">
        <text>1-(9Z-octadecenoyl)-sn-glycero-3-phosphocholine + H2O = 1-(9Z-octadecenoyl)-sn-glycerol + phosphocholine + H(+)</text>
        <dbReference type="Rhea" id="RHEA:41091"/>
        <dbReference type="ChEBI" id="CHEBI:15377"/>
        <dbReference type="ChEBI" id="CHEBI:15378"/>
        <dbReference type="ChEBI" id="CHEBI:28610"/>
        <dbReference type="ChEBI" id="CHEBI:75757"/>
        <dbReference type="ChEBI" id="CHEBI:295975"/>
    </reaction>
    <physiologicalReaction direction="left-to-right" evidence="22">
        <dbReference type="Rhea" id="RHEA:41092"/>
    </physiologicalReaction>
</comment>
<evidence type="ECO:0000256" key="15">
    <source>
        <dbReference type="ARBA" id="ARBA00023157"/>
    </source>
</evidence>
<evidence type="ECO:0000256" key="31">
    <source>
        <dbReference type="ARBA" id="ARBA00049320"/>
    </source>
</evidence>
<keyword evidence="7" id="KW-0336">GPI-anchor</keyword>
<evidence type="ECO:0000256" key="6">
    <source>
        <dbReference type="ARBA" id="ARBA00022553"/>
    </source>
</evidence>
<comment type="catalytic activity">
    <reaction evidence="31">
        <text>1-(5Z,8Z,11Z,14Z-eicosatetraenoyl)-sn-glycero-3-phosphocholine + H2O = 1-(5Z,8Z,11Z,14Z-eicosatetraenoyl)-sn-glycerol + phosphocholine + H(+)</text>
        <dbReference type="Rhea" id="RHEA:41003"/>
        <dbReference type="ChEBI" id="CHEBI:15377"/>
        <dbReference type="ChEBI" id="CHEBI:15378"/>
        <dbReference type="ChEBI" id="CHEBI:34071"/>
        <dbReference type="ChEBI" id="CHEBI:74344"/>
        <dbReference type="ChEBI" id="CHEBI:295975"/>
    </reaction>
    <physiologicalReaction direction="left-to-right" evidence="31">
        <dbReference type="Rhea" id="RHEA:41004"/>
    </physiologicalReaction>
</comment>
<comment type="catalytic activity">
    <reaction evidence="26">
        <text>1-tetradecanoyl-sn-glycero-3-phosphocholine + H2O = 1-tetradecanoyl-sn-glycerol + phosphocholine + H(+)</text>
        <dbReference type="Rhea" id="RHEA:40999"/>
        <dbReference type="ChEBI" id="CHEBI:15377"/>
        <dbReference type="ChEBI" id="CHEBI:15378"/>
        <dbReference type="ChEBI" id="CHEBI:64489"/>
        <dbReference type="ChEBI" id="CHEBI:75536"/>
        <dbReference type="ChEBI" id="CHEBI:295975"/>
    </reaction>
    <physiologicalReaction direction="left-to-right" evidence="26">
        <dbReference type="Rhea" id="RHEA:41000"/>
    </physiologicalReaction>
</comment>
<feature type="chain" id="PRO_5035592922" description="glycerophosphocholine cholinephosphodiesterase" evidence="32">
    <location>
        <begin position="23"/>
        <end position="403"/>
    </location>
</feature>
<keyword evidence="10" id="KW-0378">Hydrolase</keyword>
<dbReference type="GO" id="GO:0016787">
    <property type="term" value="F:hydrolase activity"/>
    <property type="evidence" value="ECO:0007669"/>
    <property type="project" value="UniProtKB-ARBA"/>
</dbReference>
<keyword evidence="14" id="KW-0472">Membrane</keyword>
<evidence type="ECO:0000256" key="1">
    <source>
        <dbReference type="ARBA" id="ARBA00001947"/>
    </source>
</evidence>
<proteinExistence type="inferred from homology"/>
<dbReference type="PANTHER" id="PTHR10151">
    <property type="entry name" value="ECTONUCLEOTIDE PYROPHOSPHATASE/PHOSPHODIESTERASE"/>
    <property type="match status" value="1"/>
</dbReference>
<evidence type="ECO:0000256" key="12">
    <source>
        <dbReference type="ARBA" id="ARBA00022963"/>
    </source>
</evidence>
<comment type="function">
    <text evidence="20">Choline-specific glycerophosphodiesterase that hydrolyzes glycerophosphocholine (GPC) and lysophosphatidylcholine (LPC) and contributes to supplying choline to the cells. Has a preference for LPC with short (12:0 and 14:0) or polyunsaturated (18:2 and 20:4) fatty acids. In vitro, hydrolyzes only choline-containing lysophospholipids, such as sphingosylphosphorylcholine (SPC), platelet-activating factor (PAF) and lysoPAF, but not other lysophospholipids.</text>
</comment>
<evidence type="ECO:0000256" key="22">
    <source>
        <dbReference type="ARBA" id="ARBA00047322"/>
    </source>
</evidence>
<evidence type="ECO:0000256" key="18">
    <source>
        <dbReference type="ARBA" id="ARBA00031167"/>
    </source>
</evidence>
<evidence type="ECO:0000256" key="20">
    <source>
        <dbReference type="ARBA" id="ARBA00046203"/>
    </source>
</evidence>
<dbReference type="EC" id="3.1.4.38" evidence="4"/>
<comment type="cofactor">
    <cofactor evidence="1">
        <name>Zn(2+)</name>
        <dbReference type="ChEBI" id="CHEBI:29105"/>
    </cofactor>
</comment>
<comment type="catalytic activity">
    <reaction evidence="21">
        <text>1-dodecanoyl-sn-glycero-3-phosphocholine + H2O = 1-dodecanoyl-sn-glycerol + phosphocholine + H(+)</text>
        <dbReference type="Rhea" id="RHEA:41127"/>
        <dbReference type="ChEBI" id="CHEBI:15377"/>
        <dbReference type="ChEBI" id="CHEBI:15378"/>
        <dbReference type="ChEBI" id="CHEBI:74966"/>
        <dbReference type="ChEBI" id="CHEBI:75529"/>
        <dbReference type="ChEBI" id="CHEBI:295975"/>
    </reaction>
    <physiologicalReaction direction="left-to-right" evidence="21">
        <dbReference type="Rhea" id="RHEA:41128"/>
    </physiologicalReaction>
</comment>
<evidence type="ECO:0000256" key="19">
    <source>
        <dbReference type="ARBA" id="ARBA00032556"/>
    </source>
</evidence>
<comment type="catalytic activity">
    <reaction evidence="24">
        <text>a 1-O-alkyl-sn-glycero-3-phosphocholine + H2O = a 1-O-alkyl-sn-glycerol + phosphocholine + H(+)</text>
        <dbReference type="Rhea" id="RHEA:36083"/>
        <dbReference type="ChEBI" id="CHEBI:15377"/>
        <dbReference type="ChEBI" id="CHEBI:15378"/>
        <dbReference type="ChEBI" id="CHEBI:15850"/>
        <dbReference type="ChEBI" id="CHEBI:30909"/>
        <dbReference type="ChEBI" id="CHEBI:295975"/>
    </reaction>
    <physiologicalReaction direction="left-to-right" evidence="24">
        <dbReference type="Rhea" id="RHEA:36084"/>
    </physiologicalReaction>
</comment>
<evidence type="ECO:0000256" key="4">
    <source>
        <dbReference type="ARBA" id="ARBA00012318"/>
    </source>
</evidence>
<evidence type="ECO:0000256" key="11">
    <source>
        <dbReference type="ARBA" id="ARBA00022833"/>
    </source>
</evidence>
<evidence type="ECO:0000256" key="28">
    <source>
        <dbReference type="ARBA" id="ARBA00048234"/>
    </source>
</evidence>
<dbReference type="OrthoDB" id="415411at2759"/>
<evidence type="ECO:0000256" key="5">
    <source>
        <dbReference type="ARBA" id="ARBA00022475"/>
    </source>
</evidence>
<keyword evidence="13" id="KW-0443">Lipid metabolism</keyword>
<dbReference type="InterPro" id="IPR002591">
    <property type="entry name" value="Phosphodiest/P_Trfase"/>
</dbReference>
<comment type="similarity">
    <text evidence="3">Belongs to the nucleotide pyrophosphatase/phosphodiesterase family.</text>
</comment>
<evidence type="ECO:0000256" key="9">
    <source>
        <dbReference type="ARBA" id="ARBA00022729"/>
    </source>
</evidence>
<evidence type="ECO:0000256" key="24">
    <source>
        <dbReference type="ARBA" id="ARBA00047494"/>
    </source>
</evidence>
<comment type="catalytic activity">
    <reaction evidence="27">
        <text>1-hexadecanoyl-sn-glycero-3-phosphocholine + H2O = 1-hexadecanoyl-sn-glycerol + phosphocholine + H(+)</text>
        <dbReference type="Rhea" id="RHEA:41119"/>
        <dbReference type="ChEBI" id="CHEBI:15377"/>
        <dbReference type="ChEBI" id="CHEBI:15378"/>
        <dbReference type="ChEBI" id="CHEBI:72998"/>
        <dbReference type="ChEBI" id="CHEBI:75542"/>
        <dbReference type="ChEBI" id="CHEBI:295975"/>
    </reaction>
    <physiologicalReaction direction="left-to-right" evidence="27">
        <dbReference type="Rhea" id="RHEA:41120"/>
    </physiologicalReaction>
</comment>
<organism evidence="33">
    <name type="scientific">Medioppia subpectinata</name>
    <dbReference type="NCBI Taxonomy" id="1979941"/>
    <lineage>
        <taxon>Eukaryota</taxon>
        <taxon>Metazoa</taxon>
        <taxon>Ecdysozoa</taxon>
        <taxon>Arthropoda</taxon>
        <taxon>Chelicerata</taxon>
        <taxon>Arachnida</taxon>
        <taxon>Acari</taxon>
        <taxon>Acariformes</taxon>
        <taxon>Sarcoptiformes</taxon>
        <taxon>Oribatida</taxon>
        <taxon>Brachypylina</taxon>
        <taxon>Oppioidea</taxon>
        <taxon>Oppiidae</taxon>
        <taxon>Medioppia</taxon>
    </lineage>
</organism>
<evidence type="ECO:0000256" key="14">
    <source>
        <dbReference type="ARBA" id="ARBA00023136"/>
    </source>
</evidence>
<dbReference type="Pfam" id="PF01663">
    <property type="entry name" value="Phosphodiest"/>
    <property type="match status" value="1"/>
</dbReference>